<comment type="caution">
    <text evidence="1">The sequence shown here is derived from an EMBL/GenBank/DDBJ whole genome shotgun (WGS) entry which is preliminary data.</text>
</comment>
<dbReference type="GO" id="GO:0005829">
    <property type="term" value="C:cytosol"/>
    <property type="evidence" value="ECO:0007669"/>
    <property type="project" value="TreeGrafter"/>
</dbReference>
<keyword evidence="2" id="KW-1185">Reference proteome</keyword>
<dbReference type="Proteomes" id="UP000249522">
    <property type="component" value="Unassembled WGS sequence"/>
</dbReference>
<dbReference type="SUPFAM" id="SSF46785">
    <property type="entry name" value="Winged helix' DNA-binding domain"/>
    <property type="match status" value="1"/>
</dbReference>
<dbReference type="Pfam" id="PF02082">
    <property type="entry name" value="Rrf2"/>
    <property type="match status" value="1"/>
</dbReference>
<name>A0A2W1LS14_9BACL</name>
<accession>A0A2W1LS14</accession>
<protein>
    <submittedName>
        <fullName evidence="1">Transcriptional regulator</fullName>
    </submittedName>
</protein>
<organism evidence="1 2">
    <name type="scientific">Paenibacillus sambharensis</name>
    <dbReference type="NCBI Taxonomy" id="1803190"/>
    <lineage>
        <taxon>Bacteria</taxon>
        <taxon>Bacillati</taxon>
        <taxon>Bacillota</taxon>
        <taxon>Bacilli</taxon>
        <taxon>Bacillales</taxon>
        <taxon>Paenibacillaceae</taxon>
        <taxon>Paenibacillus</taxon>
    </lineage>
</organism>
<dbReference type="InterPro" id="IPR036390">
    <property type="entry name" value="WH_DNA-bd_sf"/>
</dbReference>
<dbReference type="Gene3D" id="1.10.10.10">
    <property type="entry name" value="Winged helix-like DNA-binding domain superfamily/Winged helix DNA-binding domain"/>
    <property type="match status" value="1"/>
</dbReference>
<dbReference type="OrthoDB" id="3242805at2"/>
<evidence type="ECO:0000313" key="2">
    <source>
        <dbReference type="Proteomes" id="UP000249522"/>
    </source>
</evidence>
<evidence type="ECO:0000313" key="1">
    <source>
        <dbReference type="EMBL" id="PZD97762.1"/>
    </source>
</evidence>
<gene>
    <name evidence="1" type="ORF">DNH61_00410</name>
</gene>
<proteinExistence type="predicted"/>
<dbReference type="InterPro" id="IPR036388">
    <property type="entry name" value="WH-like_DNA-bd_sf"/>
</dbReference>
<dbReference type="PROSITE" id="PS51197">
    <property type="entry name" value="HTH_RRF2_2"/>
    <property type="match status" value="1"/>
</dbReference>
<sequence length="144" mass="15660">MNSEFTIAVHSLVLLAHLPERMASSETIAENVQTNAARVRKVMGVLRKGGFVETREGTRGGYRLTIDPAVVTLADIYRTMAQGSVMPSWCSGDPGMDCVVGSNMRSVMNGIFCAAERQLEKYFEDITISSVLGQIQECVPEAAD</sequence>
<dbReference type="PANTHER" id="PTHR33221">
    <property type="entry name" value="WINGED HELIX-TURN-HELIX TRANSCRIPTIONAL REGULATOR, RRF2 FAMILY"/>
    <property type="match status" value="1"/>
</dbReference>
<dbReference type="PANTHER" id="PTHR33221:SF15">
    <property type="entry name" value="HTH-TYPE TRANSCRIPTIONAL REGULATOR YWGB-RELATED"/>
    <property type="match status" value="1"/>
</dbReference>
<dbReference type="EMBL" id="QKRB01000006">
    <property type="protein sequence ID" value="PZD97762.1"/>
    <property type="molecule type" value="Genomic_DNA"/>
</dbReference>
<reference evidence="1 2" key="1">
    <citation type="submission" date="2018-06" db="EMBL/GenBank/DDBJ databases">
        <title>Paenibacillus imtechensis sp. nov.</title>
        <authorList>
            <person name="Pinnaka A.K."/>
            <person name="Singh H."/>
            <person name="Kaur M."/>
        </authorList>
    </citation>
    <scope>NUCLEOTIDE SEQUENCE [LARGE SCALE GENOMIC DNA]</scope>
    <source>
        <strain evidence="1 2">SMB1</strain>
    </source>
</reference>
<dbReference type="InterPro" id="IPR000944">
    <property type="entry name" value="Tscrpt_reg_Rrf2"/>
</dbReference>
<dbReference type="GO" id="GO:0003700">
    <property type="term" value="F:DNA-binding transcription factor activity"/>
    <property type="evidence" value="ECO:0007669"/>
    <property type="project" value="TreeGrafter"/>
</dbReference>
<dbReference type="RefSeq" id="WP_111144725.1">
    <property type="nucleotide sequence ID" value="NZ_QKRB01000006.1"/>
</dbReference>
<dbReference type="AlphaFoldDB" id="A0A2W1LS14"/>